<feature type="transmembrane region" description="Helical" evidence="23">
    <location>
        <begin position="440"/>
        <end position="461"/>
    </location>
</feature>
<evidence type="ECO:0000259" key="26">
    <source>
        <dbReference type="PROSITE" id="PS50261"/>
    </source>
</evidence>
<keyword evidence="17" id="KW-1015">Disulfide bond</keyword>
<dbReference type="PROSITE" id="PS50261">
    <property type="entry name" value="G_PROTEIN_RECEP_F2_4"/>
    <property type="match status" value="1"/>
</dbReference>
<feature type="transmembrane region" description="Helical" evidence="23">
    <location>
        <begin position="604"/>
        <end position="628"/>
    </location>
</feature>
<dbReference type="Gene3D" id="1.20.1070.10">
    <property type="entry name" value="Rhodopsin 7-helix transmembrane proteins"/>
    <property type="match status" value="1"/>
</dbReference>
<keyword evidence="6" id="KW-0964">Secreted</keyword>
<dbReference type="GeneID" id="129344000"/>
<evidence type="ECO:0000256" key="20">
    <source>
        <dbReference type="ARBA" id="ARBA00023224"/>
    </source>
</evidence>
<dbReference type="GO" id="GO:0007155">
    <property type="term" value="P:cell adhesion"/>
    <property type="evidence" value="ECO:0007669"/>
    <property type="project" value="UniProtKB-KW"/>
</dbReference>
<evidence type="ECO:0000256" key="21">
    <source>
        <dbReference type="ARBA" id="ARBA00033134"/>
    </source>
</evidence>
<dbReference type="KEGG" id="emc:129344000"/>
<keyword evidence="13" id="KW-0524">Neurogenesis</keyword>
<proteinExistence type="predicted"/>
<feature type="transmembrane region" description="Helical" evidence="23">
    <location>
        <begin position="634"/>
        <end position="656"/>
    </location>
</feature>
<name>A0AA97KJ69_EUBMA</name>
<dbReference type="Pfam" id="PF01825">
    <property type="entry name" value="GPS"/>
    <property type="match status" value="1"/>
</dbReference>
<reference evidence="28" key="1">
    <citation type="submission" date="2025-08" db="UniProtKB">
        <authorList>
            <consortium name="RefSeq"/>
        </authorList>
    </citation>
    <scope>IDENTIFICATION</scope>
    <source>
        <tissue evidence="28">Blood</tissue>
    </source>
</reference>
<evidence type="ECO:0000256" key="8">
    <source>
        <dbReference type="ARBA" id="ARBA00022692"/>
    </source>
</evidence>
<keyword evidence="12" id="KW-0130">Cell adhesion</keyword>
<keyword evidence="15" id="KW-0297">G-protein coupled receptor</keyword>
<comment type="subcellular location">
    <subcellularLocation>
        <location evidence="3">Cell membrane</location>
        <topology evidence="3">Multi-pass membrane protein</topology>
    </subcellularLocation>
    <subcellularLocation>
        <location evidence="1">Membrane raft</location>
    </subcellularLocation>
    <subcellularLocation>
        <location evidence="2">Secreted</location>
    </subcellularLocation>
</comment>
<keyword evidence="14 23" id="KW-1133">Transmembrane helix</keyword>
<evidence type="ECO:0000313" key="28">
    <source>
        <dbReference type="RefSeq" id="XP_054856439.1"/>
    </source>
</evidence>
<sequence>MGPTSELPGMILFLMCLFSLLPGFHGIRGQEEDFEFCATRNQTKKSFVYYKKQENFISIVNHADGLHISAPFPSESGKYSLKDLNGRYRFCVYGHQRTGRFMLRYGNISYNLSTKANTFLCSASVSAEPGQGGTSVLHNVSYAYNKGSHKKSLPDFSAYNITFFDHRHADQKSSLLVCEVEKELADVAGILENPKLGRGKNSENFYHYLKRLDTKLGEMDFMEENKTLGMGSVLRASVWKVPPHKTSQNLSIQSRLEDKEIHGFEVTLPSILFASPRGRKVAQPKVVLMEISSQTLFQPDQNSSWILGQKVFGVSMVNRPVSGLPKEQRVALTFRHNELPKNATPQCVFWDPNSNAGQTGFWNASGSEVEAGGNRTTCLWDHLTFFAVLMTSSPDLDYIHKEYLTAITYFGCVISALASFFTVCFFLCSRKKERLNIVHIHMNLLWAIFLLDVSFLIAVPLSSTNHDVACKAGAMFLHFGLLACLTWMGIEGYSLYRLVIEVFDFSTANLLFKLCLVGWGLPIFLVTVVFVADQSTYGPYSIKVYETSEKYTNATICWITKRHINSILNLGFLSLVILFNSIMLAAMVRKILKLKHRDYHRWQYAVMLLGLSCALGIPWGLAFFSFTFGTFQLAALYLFTILNSFQGFLIFLWYLAKRVQARRTASEQFISTNSAKLHSSSSVL</sequence>
<evidence type="ECO:0000256" key="7">
    <source>
        <dbReference type="ARBA" id="ARBA00022674"/>
    </source>
</evidence>
<evidence type="ECO:0000256" key="5">
    <source>
        <dbReference type="ARBA" id="ARBA00022475"/>
    </source>
</evidence>
<dbReference type="GO" id="GO:0004930">
    <property type="term" value="F:G protein-coupled receptor activity"/>
    <property type="evidence" value="ECO:0007669"/>
    <property type="project" value="UniProtKB-KW"/>
</dbReference>
<evidence type="ECO:0000256" key="19">
    <source>
        <dbReference type="ARBA" id="ARBA00023180"/>
    </source>
</evidence>
<dbReference type="InterPro" id="IPR057244">
    <property type="entry name" value="GAIN_B"/>
</dbReference>
<evidence type="ECO:0000256" key="13">
    <source>
        <dbReference type="ARBA" id="ARBA00022902"/>
    </source>
</evidence>
<dbReference type="Gene3D" id="2.60.220.50">
    <property type="match status" value="1"/>
</dbReference>
<evidence type="ECO:0000256" key="24">
    <source>
        <dbReference type="SAM" id="SignalP"/>
    </source>
</evidence>
<feature type="signal peptide" evidence="24">
    <location>
        <begin position="1"/>
        <end position="26"/>
    </location>
</feature>
<dbReference type="PRINTS" id="PR01422">
    <property type="entry name" value="GPR56ORPHANR"/>
</dbReference>
<evidence type="ECO:0000256" key="15">
    <source>
        <dbReference type="ARBA" id="ARBA00023040"/>
    </source>
</evidence>
<dbReference type="InterPro" id="IPR003910">
    <property type="entry name" value="GPR1/GPR3/GPR5"/>
</dbReference>
<keyword evidence="20" id="KW-0807">Transducer</keyword>
<dbReference type="GO" id="GO:0007189">
    <property type="term" value="P:adenylate cyclase-activating G protein-coupled receptor signaling pathway"/>
    <property type="evidence" value="ECO:0007669"/>
    <property type="project" value="TreeGrafter"/>
</dbReference>
<feature type="chain" id="PRO_5041686473" description="Adhesion G-protein coupled receptor G1" evidence="24">
    <location>
        <begin position="27"/>
        <end position="684"/>
    </location>
</feature>
<dbReference type="InterPro" id="IPR000203">
    <property type="entry name" value="GPS"/>
</dbReference>
<comment type="subunit">
    <text evidence="22">Heterodimer of 2 chains generated by proteolytic processing; the large extracellular N-terminal fragment (ADGRG1 NT) and the membrane-bound C-terminal fragment (ADGRG1-CT) predominantly remain associated and non-covalently linked. ADGRG1 NT self-associates in a trans-trans manner; the homophilic interaction enhances receptor signaling. Interacts with TGM2. Interacts with heparin; leading to the reduction of ADGRG1 shedding. Interacts with COL3A1. Part of a GPCR-tetraspanin complex at least consisting of ADGRG1, CD81, eventually CD9, and GNA11 in which CD81 is enhancing the association of ADGRG1 with GNA11.</text>
</comment>
<dbReference type="Proteomes" id="UP001190640">
    <property type="component" value="Chromosome 16"/>
</dbReference>
<evidence type="ECO:0000256" key="22">
    <source>
        <dbReference type="ARBA" id="ARBA00093505"/>
    </source>
</evidence>
<dbReference type="PRINTS" id="PR00249">
    <property type="entry name" value="GPCRSECRETIN"/>
</dbReference>
<feature type="domain" description="GAIN-B" evidence="25">
    <location>
        <begin position="242"/>
        <end position="396"/>
    </location>
</feature>
<keyword evidence="18 28" id="KW-0675">Receptor</keyword>
<accession>A0AA97KJ69</accession>
<dbReference type="InterPro" id="IPR017981">
    <property type="entry name" value="GPCR_2-like_7TM"/>
</dbReference>
<dbReference type="PANTHER" id="PTHR12011:SF318">
    <property type="entry name" value="ADHESION G-PROTEIN COUPLED RECEPTOR G1"/>
    <property type="match status" value="1"/>
</dbReference>
<dbReference type="SMART" id="SM00303">
    <property type="entry name" value="GPS"/>
    <property type="match status" value="1"/>
</dbReference>
<feature type="transmembrane region" description="Helical" evidence="23">
    <location>
        <begin position="510"/>
        <end position="532"/>
    </location>
</feature>
<dbReference type="InterPro" id="IPR040679">
    <property type="entry name" value="PLL"/>
</dbReference>
<evidence type="ECO:0000256" key="10">
    <source>
        <dbReference type="ARBA" id="ARBA00022782"/>
    </source>
</evidence>
<dbReference type="GO" id="GO:0030154">
    <property type="term" value="P:cell differentiation"/>
    <property type="evidence" value="ECO:0007669"/>
    <property type="project" value="UniProtKB-KW"/>
</dbReference>
<evidence type="ECO:0000256" key="12">
    <source>
        <dbReference type="ARBA" id="ARBA00022889"/>
    </source>
</evidence>
<organism evidence="27 28">
    <name type="scientific">Eublepharis macularius</name>
    <name type="common">Leopard gecko</name>
    <name type="synonym">Cyrtodactylus macularius</name>
    <dbReference type="NCBI Taxonomy" id="481883"/>
    <lineage>
        <taxon>Eukaryota</taxon>
        <taxon>Metazoa</taxon>
        <taxon>Chordata</taxon>
        <taxon>Craniata</taxon>
        <taxon>Vertebrata</taxon>
        <taxon>Euteleostomi</taxon>
        <taxon>Lepidosauria</taxon>
        <taxon>Squamata</taxon>
        <taxon>Bifurcata</taxon>
        <taxon>Gekkota</taxon>
        <taxon>Eublepharidae</taxon>
        <taxon>Eublepharinae</taxon>
        <taxon>Eublepharis</taxon>
    </lineage>
</organism>
<feature type="transmembrane region" description="Helical" evidence="23">
    <location>
        <begin position="570"/>
        <end position="592"/>
    </location>
</feature>
<keyword evidence="10" id="KW-0221">Differentiation</keyword>
<evidence type="ECO:0000256" key="2">
    <source>
        <dbReference type="ARBA" id="ARBA00004613"/>
    </source>
</evidence>
<dbReference type="PANTHER" id="PTHR12011">
    <property type="entry name" value="ADHESION G-PROTEIN COUPLED RECEPTOR"/>
    <property type="match status" value="1"/>
</dbReference>
<evidence type="ECO:0000259" key="25">
    <source>
        <dbReference type="PROSITE" id="PS50221"/>
    </source>
</evidence>
<evidence type="ECO:0000256" key="17">
    <source>
        <dbReference type="ARBA" id="ARBA00023157"/>
    </source>
</evidence>
<keyword evidence="7" id="KW-0358">Heparin-binding</keyword>
<dbReference type="InterPro" id="IPR046338">
    <property type="entry name" value="GAIN_dom_sf"/>
</dbReference>
<dbReference type="GO" id="GO:0007166">
    <property type="term" value="P:cell surface receptor signaling pathway"/>
    <property type="evidence" value="ECO:0007669"/>
    <property type="project" value="InterPro"/>
</dbReference>
<evidence type="ECO:0000313" key="27">
    <source>
        <dbReference type="Proteomes" id="UP001190640"/>
    </source>
</evidence>
<evidence type="ECO:0000256" key="18">
    <source>
        <dbReference type="ARBA" id="ARBA00023170"/>
    </source>
</evidence>
<dbReference type="GO" id="GO:0008201">
    <property type="term" value="F:heparin binding"/>
    <property type="evidence" value="ECO:0007669"/>
    <property type="project" value="UniProtKB-KW"/>
</dbReference>
<evidence type="ECO:0000256" key="4">
    <source>
        <dbReference type="ARBA" id="ARBA00019701"/>
    </source>
</evidence>
<dbReference type="GO" id="GO:0045121">
    <property type="term" value="C:membrane raft"/>
    <property type="evidence" value="ECO:0007669"/>
    <property type="project" value="UniProtKB-SubCell"/>
</dbReference>
<dbReference type="GO" id="GO:0005576">
    <property type="term" value="C:extracellular region"/>
    <property type="evidence" value="ECO:0007669"/>
    <property type="project" value="UniProtKB-SubCell"/>
</dbReference>
<dbReference type="RefSeq" id="XP_054856439.1">
    <property type="nucleotide sequence ID" value="XM_055000464.1"/>
</dbReference>
<evidence type="ECO:0000256" key="23">
    <source>
        <dbReference type="SAM" id="Phobius"/>
    </source>
</evidence>
<protein>
    <recommendedName>
        <fullName evidence="4">Adhesion G-protein coupled receptor G1</fullName>
    </recommendedName>
    <alternativeName>
        <fullName evidence="21">G-protein coupled receptor 56</fullName>
    </alternativeName>
</protein>
<evidence type="ECO:0000256" key="6">
    <source>
        <dbReference type="ARBA" id="ARBA00022525"/>
    </source>
</evidence>
<keyword evidence="27" id="KW-1185">Reference proteome</keyword>
<keyword evidence="16 23" id="KW-0472">Membrane</keyword>
<evidence type="ECO:0000256" key="3">
    <source>
        <dbReference type="ARBA" id="ARBA00004651"/>
    </source>
</evidence>
<keyword evidence="19" id="KW-0325">Glycoprotein</keyword>
<keyword evidence="5" id="KW-1003">Cell membrane</keyword>
<evidence type="ECO:0000256" key="9">
    <source>
        <dbReference type="ARBA" id="ARBA00022729"/>
    </source>
</evidence>
<feature type="transmembrane region" description="Helical" evidence="23">
    <location>
        <begin position="473"/>
        <end position="490"/>
    </location>
</feature>
<keyword evidence="8 23" id="KW-0812">Transmembrane</keyword>
<keyword evidence="9 24" id="KW-0732">Signal</keyword>
<gene>
    <name evidence="28" type="primary">ADGRG1</name>
</gene>
<dbReference type="CTD" id="9289"/>
<dbReference type="AlphaFoldDB" id="A0AA97KJ69"/>
<feature type="transmembrane region" description="Helical" evidence="23">
    <location>
        <begin position="403"/>
        <end position="428"/>
    </location>
</feature>
<keyword evidence="11" id="KW-0832">Ubl conjugation</keyword>
<evidence type="ECO:0000256" key="11">
    <source>
        <dbReference type="ARBA" id="ARBA00022843"/>
    </source>
</evidence>
<dbReference type="GO" id="GO:0007399">
    <property type="term" value="P:nervous system development"/>
    <property type="evidence" value="ECO:0007669"/>
    <property type="project" value="UniProtKB-KW"/>
</dbReference>
<evidence type="ECO:0000256" key="16">
    <source>
        <dbReference type="ARBA" id="ARBA00023136"/>
    </source>
</evidence>
<dbReference type="InterPro" id="IPR000832">
    <property type="entry name" value="GPCR_2_secretin-like"/>
</dbReference>
<dbReference type="PROSITE" id="PS50221">
    <property type="entry name" value="GAIN_B"/>
    <property type="match status" value="1"/>
</dbReference>
<evidence type="ECO:0000256" key="1">
    <source>
        <dbReference type="ARBA" id="ARBA00004285"/>
    </source>
</evidence>
<evidence type="ECO:0000256" key="14">
    <source>
        <dbReference type="ARBA" id="ARBA00022989"/>
    </source>
</evidence>
<dbReference type="GO" id="GO:0005886">
    <property type="term" value="C:plasma membrane"/>
    <property type="evidence" value="ECO:0007669"/>
    <property type="project" value="UniProtKB-SubCell"/>
</dbReference>
<dbReference type="Pfam" id="PF18587">
    <property type="entry name" value="PLL"/>
    <property type="match status" value="1"/>
</dbReference>
<dbReference type="Pfam" id="PF00002">
    <property type="entry name" value="7tm_2"/>
    <property type="match status" value="1"/>
</dbReference>
<feature type="domain" description="G-protein coupled receptors family 2 profile 2" evidence="26">
    <location>
        <begin position="404"/>
        <end position="658"/>
    </location>
</feature>